<comment type="caution">
    <text evidence="6">The sequence shown here is derived from an EMBL/GenBank/DDBJ whole genome shotgun (WGS) entry which is preliminary data.</text>
</comment>
<dbReference type="FunFam" id="2.10.25.10:FF:000001">
    <property type="entry name" value="Tenascin C"/>
    <property type="match status" value="1"/>
</dbReference>
<protein>
    <submittedName>
        <fullName evidence="6">von Willebrand factor D and EGF domain-containing protein</fullName>
    </submittedName>
</protein>
<dbReference type="PROSITE" id="PS50948">
    <property type="entry name" value="PAN"/>
    <property type="match status" value="2"/>
</dbReference>
<name>A0AAV4GY73_9GAST</name>
<dbReference type="GO" id="GO:0005576">
    <property type="term" value="C:extracellular region"/>
    <property type="evidence" value="ECO:0007669"/>
    <property type="project" value="TreeGrafter"/>
</dbReference>
<dbReference type="GO" id="GO:0009986">
    <property type="term" value="C:cell surface"/>
    <property type="evidence" value="ECO:0007669"/>
    <property type="project" value="TreeGrafter"/>
</dbReference>
<dbReference type="Pfam" id="PF26129">
    <property type="entry name" value="Vwde"/>
    <property type="match status" value="1"/>
</dbReference>
<feature type="domain" description="VWFD" evidence="5">
    <location>
        <begin position="722"/>
        <end position="937"/>
    </location>
</feature>
<dbReference type="SUPFAM" id="SSF57414">
    <property type="entry name" value="Hairpin loop containing domain-like"/>
    <property type="match status" value="1"/>
</dbReference>
<evidence type="ECO:0000313" key="6">
    <source>
        <dbReference type="EMBL" id="GFR90478.1"/>
    </source>
</evidence>
<dbReference type="PANTHER" id="PTHR14949">
    <property type="entry name" value="EGF-LIKE-DOMAIN, MULTIPLE 7, 8"/>
    <property type="match status" value="1"/>
</dbReference>
<dbReference type="InterPro" id="IPR003609">
    <property type="entry name" value="Pan_app"/>
</dbReference>
<dbReference type="GO" id="GO:0005102">
    <property type="term" value="F:signaling receptor binding"/>
    <property type="evidence" value="ECO:0007669"/>
    <property type="project" value="TreeGrafter"/>
</dbReference>
<dbReference type="PROSITE" id="PS51233">
    <property type="entry name" value="VWFD"/>
    <property type="match status" value="2"/>
</dbReference>
<reference evidence="6 7" key="1">
    <citation type="journal article" date="2021" name="Elife">
        <title>Chloroplast acquisition without the gene transfer in kleptoplastic sea slugs, Plakobranchus ocellatus.</title>
        <authorList>
            <person name="Maeda T."/>
            <person name="Takahashi S."/>
            <person name="Yoshida T."/>
            <person name="Shimamura S."/>
            <person name="Takaki Y."/>
            <person name="Nagai Y."/>
            <person name="Toyoda A."/>
            <person name="Suzuki Y."/>
            <person name="Arimoto A."/>
            <person name="Ishii H."/>
            <person name="Satoh N."/>
            <person name="Nishiyama T."/>
            <person name="Hasebe M."/>
            <person name="Maruyama T."/>
            <person name="Minagawa J."/>
            <person name="Obokata J."/>
            <person name="Shigenobu S."/>
        </authorList>
    </citation>
    <scope>NUCLEOTIDE SEQUENCE [LARGE SCALE GENOMIC DNA]</scope>
</reference>
<evidence type="ECO:0000256" key="3">
    <source>
        <dbReference type="ARBA" id="ARBA00023180"/>
    </source>
</evidence>
<dbReference type="Pfam" id="PF23106">
    <property type="entry name" value="EGF_Teneurin"/>
    <property type="match status" value="1"/>
</dbReference>
<dbReference type="InterPro" id="IPR000742">
    <property type="entry name" value="EGF"/>
</dbReference>
<dbReference type="Gene3D" id="3.50.4.10">
    <property type="entry name" value="Hepatocyte Growth Factor"/>
    <property type="match status" value="1"/>
</dbReference>
<dbReference type="EMBL" id="BMAT01005282">
    <property type="protein sequence ID" value="GFR90478.1"/>
    <property type="molecule type" value="Genomic_DNA"/>
</dbReference>
<evidence type="ECO:0000313" key="7">
    <source>
        <dbReference type="Proteomes" id="UP000762676"/>
    </source>
</evidence>
<evidence type="ECO:0000256" key="2">
    <source>
        <dbReference type="ARBA" id="ARBA00023157"/>
    </source>
</evidence>
<dbReference type="InterPro" id="IPR058727">
    <property type="entry name" value="Helical_Vwde"/>
</dbReference>
<organism evidence="6 7">
    <name type="scientific">Elysia marginata</name>
    <dbReference type="NCBI Taxonomy" id="1093978"/>
    <lineage>
        <taxon>Eukaryota</taxon>
        <taxon>Metazoa</taxon>
        <taxon>Spiralia</taxon>
        <taxon>Lophotrochozoa</taxon>
        <taxon>Mollusca</taxon>
        <taxon>Gastropoda</taxon>
        <taxon>Heterobranchia</taxon>
        <taxon>Euthyneura</taxon>
        <taxon>Panpulmonata</taxon>
        <taxon>Sacoglossa</taxon>
        <taxon>Placobranchoidea</taxon>
        <taxon>Plakobranchidae</taxon>
        <taxon>Elysia</taxon>
    </lineage>
</organism>
<dbReference type="PROSITE" id="PS01186">
    <property type="entry name" value="EGF_2"/>
    <property type="match status" value="1"/>
</dbReference>
<feature type="domain" description="VWFD" evidence="5">
    <location>
        <begin position="1"/>
        <end position="90"/>
    </location>
</feature>
<accession>A0AAV4GY73</accession>
<keyword evidence="1" id="KW-0732">Signal</keyword>
<dbReference type="AlphaFoldDB" id="A0AAV4GY73"/>
<dbReference type="PANTHER" id="PTHR14949:SF56">
    <property type="entry name" value="EGF-LIKE-DOMAIN, MULTIPLE 7"/>
    <property type="match status" value="1"/>
</dbReference>
<feature type="domain" description="Apple" evidence="4">
    <location>
        <begin position="457"/>
        <end position="540"/>
    </location>
</feature>
<keyword evidence="3" id="KW-0325">Glycoprotein</keyword>
<dbReference type="InterPro" id="IPR001846">
    <property type="entry name" value="VWF_type-D"/>
</dbReference>
<dbReference type="Pfam" id="PF00024">
    <property type="entry name" value="PAN_1"/>
    <property type="match status" value="2"/>
</dbReference>
<dbReference type="InterPro" id="IPR050969">
    <property type="entry name" value="Dev_Signal_Modulators"/>
</dbReference>
<proteinExistence type="predicted"/>
<evidence type="ECO:0000259" key="5">
    <source>
        <dbReference type="PROSITE" id="PS51233"/>
    </source>
</evidence>
<dbReference type="Gene3D" id="2.10.25.10">
    <property type="entry name" value="Laminin"/>
    <property type="match status" value="1"/>
</dbReference>
<gene>
    <name evidence="6" type="ORF">ElyMa_002569400</name>
</gene>
<sequence length="1099" mass="119858">MRFCSCSSITFPTGGQLVAQEAPSHGINVWFYPGLVDFNATTGLCGSYDSNESNDFELFAGGQAGDADGFLRSWRAGTQTFSSIADGLCPQQTGQNASFQLQGFSQCLTADIAGTIQASSSFITCPLDSFFDTGADRTTVLRQIGEEPVNCGFTVTDSGFSLGTEGLGTDTTEKIVNFPDGWSEETALNACNASVERSGVSKVCNSSDLLTTDDFSRCVQDIKMTGLPASTATLIQVLKERCRASYGQSGPPDVVLNAFCPNDCSSQGTCSAGKCTCDQGFTGFDCSLNTTSNPLLTYLEPQICNTLTDPCTSVVVYGNGFTESSLSCFFYKLQSSLSNFEVTGPSEASTKVTYISSSQVVCQVPESGNYLITVSTTGQPDQYLVNDTTNSNWLLFIGTDRSCFTCGPMEGSCTQRTSTCFINNVCYQDLELNPVNRKQLCNSTNDQAGWSNVTAACSGSTVSWKIDNGFALALHNSKTYTNVSSINKCQGLCSSDIDLPCGSVDFDSIGLNCHLSQASTTTAGDYLLPLSGFQHADLICPDDPCESKQVYWTTSEHQIRGSVIAENYDVWSLQECRNYCVSNDSCNGIAFESTHGVCLLMTLSSNNQFDVEAPRWISEFYTCRNDSDSSSSYKVATASVVPSFGGPGQDMFTCDFSNVPEQNSQLQYNVLWNLNGEFISENAVDSPILPKNFSDIANGDVLQCAVSVCEKQNCESTRGPLTFSSLYKAEIQVTTFTNQIIGEGEMGEVISLKATAPPYVLCRGKLGSSDECSIEIRSFYRKCAAQDSVSCNCAVAIQAGDDVVIFDKCGPSAGNTGSFYPMSAHMFRRGILTPGFRILSQYEGREYKVIFPSGTIVYVERSAIKSYHYINIWIKPSPLDLGQTDGLCGRYDLDSSNDLSFANGTVYNDTSENLQPIDYMKSWRVDPANTLYTGSCYEGKDGDYDVDSVLTYCQCSVQGEDACAADSDRITCPYMEIGKDPEFIQDFCGVKQWEKEERHISVMEYLLQEAISKKSGKLLNGVNINNIRYDTVILAESEKQLQVTLDRIVVKCKEYEMEINVKKTKTMQIGRDTKALTITVGNAVFLQVSKYSYLRHMIT</sequence>
<keyword evidence="7" id="KW-1185">Reference proteome</keyword>
<dbReference type="Proteomes" id="UP000762676">
    <property type="component" value="Unassembled WGS sequence"/>
</dbReference>
<keyword evidence="2" id="KW-1015">Disulfide bond</keyword>
<evidence type="ECO:0000256" key="1">
    <source>
        <dbReference type="ARBA" id="ARBA00022729"/>
    </source>
</evidence>
<feature type="domain" description="Apple" evidence="4">
    <location>
        <begin position="545"/>
        <end position="625"/>
    </location>
</feature>
<evidence type="ECO:0000259" key="4">
    <source>
        <dbReference type="PROSITE" id="PS50948"/>
    </source>
</evidence>